<evidence type="ECO:0000313" key="2">
    <source>
        <dbReference type="EMBL" id="CAB1443011.1"/>
    </source>
</evidence>
<feature type="region of interest" description="Disordered" evidence="1">
    <location>
        <begin position="99"/>
        <end position="121"/>
    </location>
</feature>
<organism evidence="2 3">
    <name type="scientific">Pleuronectes platessa</name>
    <name type="common">European plaice</name>
    <dbReference type="NCBI Taxonomy" id="8262"/>
    <lineage>
        <taxon>Eukaryota</taxon>
        <taxon>Metazoa</taxon>
        <taxon>Chordata</taxon>
        <taxon>Craniata</taxon>
        <taxon>Vertebrata</taxon>
        <taxon>Euteleostomi</taxon>
        <taxon>Actinopterygii</taxon>
        <taxon>Neopterygii</taxon>
        <taxon>Teleostei</taxon>
        <taxon>Neoteleostei</taxon>
        <taxon>Acanthomorphata</taxon>
        <taxon>Carangaria</taxon>
        <taxon>Pleuronectiformes</taxon>
        <taxon>Pleuronectoidei</taxon>
        <taxon>Pleuronectidae</taxon>
        <taxon>Pleuronectes</taxon>
    </lineage>
</organism>
<dbReference type="Proteomes" id="UP001153269">
    <property type="component" value="Unassembled WGS sequence"/>
</dbReference>
<accession>A0A9N7V0A8</accession>
<proteinExistence type="predicted"/>
<evidence type="ECO:0000313" key="3">
    <source>
        <dbReference type="Proteomes" id="UP001153269"/>
    </source>
</evidence>
<gene>
    <name evidence="2" type="ORF">PLEPLA_LOCUS30726</name>
</gene>
<keyword evidence="3" id="KW-1185">Reference proteome</keyword>
<dbReference type="EMBL" id="CADEAL010002990">
    <property type="protein sequence ID" value="CAB1443011.1"/>
    <property type="molecule type" value="Genomic_DNA"/>
</dbReference>
<name>A0A9N7V0A8_PLEPL</name>
<protein>
    <submittedName>
        <fullName evidence="2">Uncharacterized protein</fullName>
    </submittedName>
</protein>
<dbReference type="AlphaFoldDB" id="A0A9N7V0A8"/>
<comment type="caution">
    <text evidence="2">The sequence shown here is derived from an EMBL/GenBank/DDBJ whole genome shotgun (WGS) entry which is preliminary data.</text>
</comment>
<reference evidence="2" key="1">
    <citation type="submission" date="2020-03" db="EMBL/GenBank/DDBJ databases">
        <authorList>
            <person name="Weist P."/>
        </authorList>
    </citation>
    <scope>NUCLEOTIDE SEQUENCE</scope>
</reference>
<sequence>MSMLDFMNSEEAVAETWFCHHAVFNMRLSQKAPSGRQSWRKSGRHWRITGSLSAPQTANGPPWSLWQQPRALEGPQTGASEQMPIINVAIWRCQSCQSALHGDRPSPRPVRGPEGWTDRVSGSHGWLRTRLRLILTCVRPKDTEGPFQKSP</sequence>
<evidence type="ECO:0000256" key="1">
    <source>
        <dbReference type="SAM" id="MobiDB-lite"/>
    </source>
</evidence>